<dbReference type="NCBIfam" id="TIGR01643">
    <property type="entry name" value="YD_repeat_2x"/>
    <property type="match status" value="1"/>
</dbReference>
<keyword evidence="2" id="KW-1185">Reference proteome</keyword>
<dbReference type="Gene3D" id="2.180.10.10">
    <property type="entry name" value="RHS repeat-associated core"/>
    <property type="match status" value="1"/>
</dbReference>
<dbReference type="InterPro" id="IPR031325">
    <property type="entry name" value="RHS_repeat"/>
</dbReference>
<evidence type="ECO:0000313" key="1">
    <source>
        <dbReference type="EMBL" id="QCI80587.1"/>
    </source>
</evidence>
<dbReference type="AlphaFoldDB" id="A0A4D7CAN5"/>
<organism evidence="1 2">
    <name type="scientific">Hankyongella ginsenosidimutans</name>
    <dbReference type="NCBI Taxonomy" id="1763828"/>
    <lineage>
        <taxon>Bacteria</taxon>
        <taxon>Pseudomonadati</taxon>
        <taxon>Pseudomonadota</taxon>
        <taxon>Alphaproteobacteria</taxon>
        <taxon>Sphingomonadales</taxon>
        <taxon>Sphingomonadaceae</taxon>
        <taxon>Hankyongella</taxon>
    </lineage>
</organism>
<dbReference type="InterPro" id="IPR006530">
    <property type="entry name" value="YD"/>
</dbReference>
<evidence type="ECO:0008006" key="3">
    <source>
        <dbReference type="Google" id="ProtNLM"/>
    </source>
</evidence>
<name>A0A4D7CAN5_9SPHN</name>
<dbReference type="EMBL" id="CP039704">
    <property type="protein sequence ID" value="QCI80587.1"/>
    <property type="molecule type" value="Genomic_DNA"/>
</dbReference>
<protein>
    <recommendedName>
        <fullName evidence="3">RHS repeat protein</fullName>
    </recommendedName>
</protein>
<sequence length="61" mass="6956">MLKIQQGYGTSLQQDYATYTYTPNGQRASVKDANGNLASMSYDGHDRLLQWNFRRRPASGR</sequence>
<gene>
    <name evidence="1" type="ORF">E6W36_14970</name>
</gene>
<proteinExistence type="predicted"/>
<reference evidence="2" key="1">
    <citation type="submission" date="2019-04" db="EMBL/GenBank/DDBJ databases">
        <title>Complete genome sequence of Sphingomonas sp. W1-2-3.</title>
        <authorList>
            <person name="Im W.T."/>
        </authorList>
    </citation>
    <scope>NUCLEOTIDE SEQUENCE [LARGE SCALE GENOMIC DNA]</scope>
    <source>
        <strain evidence="2">W1-2-3</strain>
    </source>
</reference>
<accession>A0A4D7CAN5</accession>
<dbReference type="KEGG" id="hgn:E6W36_14970"/>
<dbReference type="Proteomes" id="UP000298714">
    <property type="component" value="Chromosome"/>
</dbReference>
<dbReference type="Pfam" id="PF05593">
    <property type="entry name" value="RHS_repeat"/>
    <property type="match status" value="1"/>
</dbReference>
<evidence type="ECO:0000313" key="2">
    <source>
        <dbReference type="Proteomes" id="UP000298714"/>
    </source>
</evidence>